<dbReference type="InterPro" id="IPR045792">
    <property type="entry name" value="DUF6036"/>
</dbReference>
<protein>
    <recommendedName>
        <fullName evidence="1">DUF6036 domain-containing protein</fullName>
    </recommendedName>
</protein>
<reference evidence="3" key="2">
    <citation type="journal article" date="2018" name="Environ. Microbiol.">
        <title>Bloom of a denitrifying methanotroph, 'Candidatus Methylomirabilis limnetica', in a deep stratified lake.</title>
        <authorList>
            <person name="Graf J.S."/>
            <person name="Mayr M.J."/>
            <person name="Marchant H.K."/>
            <person name="Tienken D."/>
            <person name="Hach P.F."/>
            <person name="Brand A."/>
            <person name="Schubert C.J."/>
            <person name="Kuypers M.M."/>
            <person name="Milucka J."/>
        </authorList>
    </citation>
    <scope>NUCLEOTIDE SEQUENCE [LARGE SCALE GENOMIC DNA]</scope>
    <source>
        <strain evidence="3">Zug</strain>
    </source>
</reference>
<dbReference type="EMBL" id="NVQC01000022">
    <property type="protein sequence ID" value="PTL35825.1"/>
    <property type="molecule type" value="Genomic_DNA"/>
</dbReference>
<proteinExistence type="predicted"/>
<gene>
    <name evidence="2" type="ORF">CLG94_08710</name>
</gene>
<evidence type="ECO:0000313" key="3">
    <source>
        <dbReference type="Proteomes" id="UP000241436"/>
    </source>
</evidence>
<evidence type="ECO:0000313" key="2">
    <source>
        <dbReference type="EMBL" id="PTL35825.1"/>
    </source>
</evidence>
<dbReference type="AlphaFoldDB" id="A0A2T4TXJ4"/>
<accession>A0A2T4TXJ4</accession>
<dbReference type="RefSeq" id="WP_107562671.1">
    <property type="nucleotide sequence ID" value="NZ_NVQC01000022.1"/>
</dbReference>
<keyword evidence="3" id="KW-1185">Reference proteome</keyword>
<sequence>MSRLTTERLSKLLEEYVRQTGVSVDLLLVGGLALQAYGYADRATQDVDGEVTGDLEPLVEFLRQHNIPADLGENMSGWSVIAMPPGYRDRTSVMYEQPGLRVRLLHPTDFVIAKLRRGTELDLEDAEYVVRRFDLTPEAVQAAAAAALMASPKDTALFLFRKTVEIFCARLIGQPRDSS</sequence>
<dbReference type="OrthoDB" id="5405370at2"/>
<reference evidence="2 3" key="1">
    <citation type="submission" date="2017-09" db="EMBL/GenBank/DDBJ databases">
        <title>Bloom of a denitrifying methanotroph, Candidatus Methylomirabilis limnetica, in a deep stratified lake.</title>
        <authorList>
            <person name="Graf J.S."/>
            <person name="Marchant H.K."/>
            <person name="Tienken D."/>
            <person name="Hach P.F."/>
            <person name="Brand A."/>
            <person name="Schubert C.J."/>
            <person name="Kuypers M.M."/>
            <person name="Milucka J."/>
        </authorList>
    </citation>
    <scope>NUCLEOTIDE SEQUENCE [LARGE SCALE GENOMIC DNA]</scope>
    <source>
        <strain evidence="2 3">Zug</strain>
    </source>
</reference>
<dbReference type="InterPro" id="IPR043519">
    <property type="entry name" value="NT_sf"/>
</dbReference>
<comment type="caution">
    <text evidence="2">The sequence shown here is derived from an EMBL/GenBank/DDBJ whole genome shotgun (WGS) entry which is preliminary data.</text>
</comment>
<feature type="domain" description="DUF6036" evidence="1">
    <location>
        <begin position="13"/>
        <end position="127"/>
    </location>
</feature>
<dbReference type="Proteomes" id="UP000241436">
    <property type="component" value="Unassembled WGS sequence"/>
</dbReference>
<dbReference type="SUPFAM" id="SSF81301">
    <property type="entry name" value="Nucleotidyltransferase"/>
    <property type="match status" value="1"/>
</dbReference>
<dbReference type="Pfam" id="PF19502">
    <property type="entry name" value="DUF6036"/>
    <property type="match status" value="1"/>
</dbReference>
<evidence type="ECO:0000259" key="1">
    <source>
        <dbReference type="Pfam" id="PF19502"/>
    </source>
</evidence>
<organism evidence="2 3">
    <name type="scientific">Candidatus Methylomirabilis limnetica</name>
    <dbReference type="NCBI Taxonomy" id="2033718"/>
    <lineage>
        <taxon>Bacteria</taxon>
        <taxon>Candidatus Methylomirabilota</taxon>
        <taxon>Candidatus Methylomirabilia</taxon>
        <taxon>Candidatus Methylomirabilales</taxon>
        <taxon>Candidatus Methylomirabilaceae</taxon>
        <taxon>Candidatus Methylomirabilis</taxon>
    </lineage>
</organism>
<name>A0A2T4TXJ4_9BACT</name>